<dbReference type="PANTHER" id="PTHR13878">
    <property type="entry name" value="GULONOLACTONE OXIDASE"/>
    <property type="match status" value="1"/>
</dbReference>
<evidence type="ECO:0000256" key="1">
    <source>
        <dbReference type="ARBA" id="ARBA00005466"/>
    </source>
</evidence>
<keyword evidence="6" id="KW-1185">Reference proteome</keyword>
<dbReference type="InterPro" id="IPR016166">
    <property type="entry name" value="FAD-bd_PCMH"/>
</dbReference>
<sequence>MYIIWPRGSAGVVCQPRTMLWVTAAVCVTAFVFHRLRFSTALGLIAFCLCLSYVVPVSDGPFSRFAMWPASLSLWIQALLMRSGLLSSLEIPSCRALPGDPAWPTTDVWDAFNASVDGRLIETTPIGSSCHDPYYDFEACEYVKRNWHEGTISHPSSIIDAVFLNKSCDPFTPRHSPCYVGSYVQYAVNVSEPTHIIKTVKFAKKYNIRFVVKNTGHDYMGRSTGSAAISVWTHHLKQMEWFDDYPSPDYNGSALKVQAGVQGAEVNAEATKHGRVIVAGECPTVGFAGGYIQGGGHSVLSSVLGMAADHTLQFEVITTTGEFVTASPTQNQDLYWALSGGGGGTYGIVWSVVVKAHPDMPITKAIIHFDSEGLSREVYWEAITAYQRIVPTILDTGAFLDATYDTAKFRMAPLIAPNVPSSGIYSILSPWLDTLDALEVQYGFSLTEHPNYVDAVADYNNFDLNGYQLGGRLLPRSLFETEKGFSEFMGAIRNIVDGGAYVWDIGLRPSLEAGNYPNNAVHPEWRSTERMYNPVLFFDDHDTLERISADQRRISFFDEPLKKLSAGGGAYVNEADPFARDWKNAFYGKNYDRLLAIKDKWDPDQMMYAPIAVGGDRWEETEGGRLCRAH</sequence>
<dbReference type="InterPro" id="IPR036318">
    <property type="entry name" value="FAD-bd_PCMH-like_sf"/>
</dbReference>
<evidence type="ECO:0000256" key="3">
    <source>
        <dbReference type="SAM" id="Phobius"/>
    </source>
</evidence>
<feature type="transmembrane region" description="Helical" evidence="3">
    <location>
        <begin position="38"/>
        <end position="58"/>
    </location>
</feature>
<feature type="domain" description="FAD-binding PCMH-type" evidence="4">
    <location>
        <begin position="179"/>
        <end position="359"/>
    </location>
</feature>
<evidence type="ECO:0000313" key="5">
    <source>
        <dbReference type="EMBL" id="KAF5384041.1"/>
    </source>
</evidence>
<dbReference type="OrthoDB" id="9983560at2759"/>
<keyword evidence="3" id="KW-0472">Membrane</keyword>
<comment type="similarity">
    <text evidence="1">Belongs to the oxygen-dependent FAD-linked oxidoreductase family.</text>
</comment>
<dbReference type="Proteomes" id="UP000518752">
    <property type="component" value="Unassembled WGS sequence"/>
</dbReference>
<dbReference type="InterPro" id="IPR012951">
    <property type="entry name" value="BBE"/>
</dbReference>
<dbReference type="InterPro" id="IPR006094">
    <property type="entry name" value="Oxid_FAD_bind_N"/>
</dbReference>
<dbReference type="EMBL" id="JAACJN010000045">
    <property type="protein sequence ID" value="KAF5384041.1"/>
    <property type="molecule type" value="Genomic_DNA"/>
</dbReference>
<keyword evidence="2" id="KW-0560">Oxidoreductase</keyword>
<dbReference type="Pfam" id="PF08031">
    <property type="entry name" value="BBE"/>
    <property type="match status" value="1"/>
</dbReference>
<dbReference type="AlphaFoldDB" id="A0A8H5HJ25"/>
<evidence type="ECO:0000313" key="6">
    <source>
        <dbReference type="Proteomes" id="UP000518752"/>
    </source>
</evidence>
<dbReference type="SUPFAM" id="SSF56176">
    <property type="entry name" value="FAD-binding/transporter-associated domain-like"/>
    <property type="match status" value="1"/>
</dbReference>
<protein>
    <recommendedName>
        <fullName evidence="4">FAD-binding PCMH-type domain-containing protein</fullName>
    </recommendedName>
</protein>
<dbReference type="GO" id="GO:0016491">
    <property type="term" value="F:oxidoreductase activity"/>
    <property type="evidence" value="ECO:0007669"/>
    <property type="project" value="UniProtKB-KW"/>
</dbReference>
<gene>
    <name evidence="5" type="ORF">D9757_006985</name>
</gene>
<dbReference type="InterPro" id="IPR016169">
    <property type="entry name" value="FAD-bd_PCMH_sub2"/>
</dbReference>
<dbReference type="Gene3D" id="3.30.465.10">
    <property type="match status" value="2"/>
</dbReference>
<keyword evidence="3" id="KW-0812">Transmembrane</keyword>
<accession>A0A8H5HJ25</accession>
<dbReference type="Pfam" id="PF01565">
    <property type="entry name" value="FAD_binding_4"/>
    <property type="match status" value="1"/>
</dbReference>
<dbReference type="PANTHER" id="PTHR13878:SF91">
    <property type="entry name" value="FAD BINDING DOMAIN PROTEIN (AFU_ORTHOLOGUE AFUA_6G12070)-RELATED"/>
    <property type="match status" value="1"/>
</dbReference>
<evidence type="ECO:0000256" key="2">
    <source>
        <dbReference type="ARBA" id="ARBA00023002"/>
    </source>
</evidence>
<dbReference type="InterPro" id="IPR050432">
    <property type="entry name" value="FAD-linked_Oxidoreductases_BP"/>
</dbReference>
<evidence type="ECO:0000259" key="4">
    <source>
        <dbReference type="PROSITE" id="PS51387"/>
    </source>
</evidence>
<dbReference type="GO" id="GO:0071949">
    <property type="term" value="F:FAD binding"/>
    <property type="evidence" value="ECO:0007669"/>
    <property type="project" value="InterPro"/>
</dbReference>
<keyword evidence="3" id="KW-1133">Transmembrane helix</keyword>
<name>A0A8H5HJ25_9AGAR</name>
<dbReference type="PROSITE" id="PS51387">
    <property type="entry name" value="FAD_PCMH"/>
    <property type="match status" value="1"/>
</dbReference>
<proteinExistence type="inferred from homology"/>
<comment type="caution">
    <text evidence="5">The sequence shown here is derived from an EMBL/GenBank/DDBJ whole genome shotgun (WGS) entry which is preliminary data.</text>
</comment>
<reference evidence="5 6" key="1">
    <citation type="journal article" date="2020" name="ISME J.">
        <title>Uncovering the hidden diversity of litter-decomposition mechanisms in mushroom-forming fungi.</title>
        <authorList>
            <person name="Floudas D."/>
            <person name="Bentzer J."/>
            <person name="Ahren D."/>
            <person name="Johansson T."/>
            <person name="Persson P."/>
            <person name="Tunlid A."/>
        </authorList>
    </citation>
    <scope>NUCLEOTIDE SEQUENCE [LARGE SCALE GENOMIC DNA]</scope>
    <source>
        <strain evidence="5 6">CBS 406.79</strain>
    </source>
</reference>
<organism evidence="5 6">
    <name type="scientific">Collybiopsis confluens</name>
    <dbReference type="NCBI Taxonomy" id="2823264"/>
    <lineage>
        <taxon>Eukaryota</taxon>
        <taxon>Fungi</taxon>
        <taxon>Dikarya</taxon>
        <taxon>Basidiomycota</taxon>
        <taxon>Agaricomycotina</taxon>
        <taxon>Agaricomycetes</taxon>
        <taxon>Agaricomycetidae</taxon>
        <taxon>Agaricales</taxon>
        <taxon>Marasmiineae</taxon>
        <taxon>Omphalotaceae</taxon>
        <taxon>Collybiopsis</taxon>
    </lineage>
</organism>